<keyword evidence="3" id="KW-1185">Reference proteome</keyword>
<dbReference type="InterPro" id="IPR005502">
    <property type="entry name" value="Ribosyl_crysJ1"/>
</dbReference>
<accession>A0A0K1ET95</accession>
<dbReference type="EMBL" id="CP012159">
    <property type="protein sequence ID" value="AKT44140.1"/>
    <property type="molecule type" value="Genomic_DNA"/>
</dbReference>
<protein>
    <recommendedName>
        <fullName evidence="4">ADP-ribosylglycohydrolase</fullName>
    </recommendedName>
</protein>
<feature type="binding site" evidence="1">
    <location>
        <position position="59"/>
    </location>
    <ligand>
        <name>Mg(2+)</name>
        <dbReference type="ChEBI" id="CHEBI:18420"/>
        <label>1</label>
    </ligand>
</feature>
<dbReference type="InterPro" id="IPR050792">
    <property type="entry name" value="ADP-ribosylglycohydrolase"/>
</dbReference>
<feature type="binding site" evidence="1">
    <location>
        <position position="58"/>
    </location>
    <ligand>
        <name>Mg(2+)</name>
        <dbReference type="ChEBI" id="CHEBI:18420"/>
        <label>1</label>
    </ligand>
</feature>
<feature type="binding site" evidence="1">
    <location>
        <position position="269"/>
    </location>
    <ligand>
        <name>Mg(2+)</name>
        <dbReference type="ChEBI" id="CHEBI:18420"/>
        <label>1</label>
    </ligand>
</feature>
<dbReference type="PANTHER" id="PTHR16222">
    <property type="entry name" value="ADP-RIBOSYLGLYCOHYDROLASE"/>
    <property type="match status" value="1"/>
</dbReference>
<dbReference type="Gene3D" id="1.10.4080.10">
    <property type="entry name" value="ADP-ribosylation/Crystallin J1"/>
    <property type="match status" value="1"/>
</dbReference>
<evidence type="ECO:0000256" key="1">
    <source>
        <dbReference type="PIRSR" id="PIRSR605502-1"/>
    </source>
</evidence>
<sequence length="375" mass="39368">MDGLKPDRIDQLTGALLGAAVGDALGLPREGLTPERAVRLYGVGPLRHHFVLGRGMLSDDAEHACMTAQALLAEAEDEGRFARALAWRLRGWFLALPAAVGWATLRAIVKLCLGFPVTRSGVFSAGNGPAMRAPILGACLADTPERIAPFVRASTRLTHTDPRAEEGALVIALAAAHGVQHGPHGVHPTALFGELRRRIEGEALLAALDEVEAHLARGASGRQLAASLGLSDGVTGYMLHTVPVALFCWLKSPGDVAQCVEEVILLGGDADSTGAVAGALAGATAGASAIPSAWLDGICDYPRSVGWMRKLGVRLAERFGGTAVRLERGTTLVARGGAEGDRGPLPLFWPAILPRNALFLAIALLHGFRRMLPPY</sequence>
<evidence type="ECO:0000313" key="3">
    <source>
        <dbReference type="Proteomes" id="UP000067626"/>
    </source>
</evidence>
<dbReference type="InterPro" id="IPR036705">
    <property type="entry name" value="Ribosyl_crysJ1_sf"/>
</dbReference>
<comment type="cofactor">
    <cofactor evidence="1">
        <name>Mg(2+)</name>
        <dbReference type="ChEBI" id="CHEBI:18420"/>
    </cofactor>
    <text evidence="1">Binds 2 magnesium ions per subunit.</text>
</comment>
<dbReference type="PATRIC" id="fig|52.7.peg.9208"/>
<dbReference type="STRING" id="52.CMC5_083800"/>
<name>A0A0K1ET95_CHOCO</name>
<dbReference type="SUPFAM" id="SSF101478">
    <property type="entry name" value="ADP-ribosylglycohydrolase"/>
    <property type="match status" value="1"/>
</dbReference>
<feature type="binding site" evidence="1">
    <location>
        <position position="272"/>
    </location>
    <ligand>
        <name>Mg(2+)</name>
        <dbReference type="ChEBI" id="CHEBI:18420"/>
        <label>1</label>
    </ligand>
</feature>
<evidence type="ECO:0000313" key="2">
    <source>
        <dbReference type="EMBL" id="AKT44140.1"/>
    </source>
</evidence>
<gene>
    <name evidence="2" type="ORF">CMC5_083800</name>
</gene>
<feature type="binding site" evidence="1">
    <location>
        <position position="271"/>
    </location>
    <ligand>
        <name>Mg(2+)</name>
        <dbReference type="ChEBI" id="CHEBI:18420"/>
        <label>1</label>
    </ligand>
</feature>
<dbReference type="GO" id="GO:0046872">
    <property type="term" value="F:metal ion binding"/>
    <property type="evidence" value="ECO:0007669"/>
    <property type="project" value="UniProtKB-KW"/>
</dbReference>
<proteinExistence type="predicted"/>
<dbReference type="AlphaFoldDB" id="A0A0K1ET95"/>
<dbReference type="RefSeq" id="WP_050435524.1">
    <property type="nucleotide sequence ID" value="NZ_CP012159.1"/>
</dbReference>
<reference evidence="2 3" key="1">
    <citation type="submission" date="2015-07" db="EMBL/GenBank/DDBJ databases">
        <title>Genome analysis of myxobacterium Chondromyces crocatus Cm c5 reveals a high potential for natural compound synthesis and the genetic basis for the loss of fruiting body formation.</title>
        <authorList>
            <person name="Zaburannyi N."/>
            <person name="Bunk B."/>
            <person name="Maier J."/>
            <person name="Overmann J."/>
            <person name="Mueller R."/>
        </authorList>
    </citation>
    <scope>NUCLEOTIDE SEQUENCE [LARGE SCALE GENOMIC DNA]</scope>
    <source>
        <strain evidence="2 3">Cm c5</strain>
    </source>
</reference>
<dbReference type="PANTHER" id="PTHR16222:SF12">
    <property type="entry name" value="ADP-RIBOSYLGLYCOHYDROLASE-RELATED"/>
    <property type="match status" value="1"/>
</dbReference>
<organism evidence="2 3">
    <name type="scientific">Chondromyces crocatus</name>
    <dbReference type="NCBI Taxonomy" id="52"/>
    <lineage>
        <taxon>Bacteria</taxon>
        <taxon>Pseudomonadati</taxon>
        <taxon>Myxococcota</taxon>
        <taxon>Polyangia</taxon>
        <taxon>Polyangiales</taxon>
        <taxon>Polyangiaceae</taxon>
        <taxon>Chondromyces</taxon>
    </lineage>
</organism>
<keyword evidence="1" id="KW-0479">Metal-binding</keyword>
<dbReference type="Proteomes" id="UP000067626">
    <property type="component" value="Chromosome"/>
</dbReference>
<dbReference type="KEGG" id="ccro:CMC5_083800"/>
<dbReference type="Pfam" id="PF03747">
    <property type="entry name" value="ADP_ribosyl_GH"/>
    <property type="match status" value="1"/>
</dbReference>
<evidence type="ECO:0008006" key="4">
    <source>
        <dbReference type="Google" id="ProtNLM"/>
    </source>
</evidence>
<feature type="binding site" evidence="1">
    <location>
        <position position="60"/>
    </location>
    <ligand>
        <name>Mg(2+)</name>
        <dbReference type="ChEBI" id="CHEBI:18420"/>
        <label>1</label>
    </ligand>
</feature>
<keyword evidence="1" id="KW-0460">Magnesium</keyword>